<dbReference type="SUPFAM" id="SSF53901">
    <property type="entry name" value="Thiolase-like"/>
    <property type="match status" value="1"/>
</dbReference>
<protein>
    <submittedName>
        <fullName evidence="6">Polyketide synthase</fullName>
    </submittedName>
</protein>
<evidence type="ECO:0000256" key="4">
    <source>
        <dbReference type="SAM" id="MobiDB-lite"/>
    </source>
</evidence>
<dbReference type="PANTHER" id="PTHR43775">
    <property type="entry name" value="FATTY ACID SYNTHASE"/>
    <property type="match status" value="1"/>
</dbReference>
<keyword evidence="3" id="KW-0808">Transferase</keyword>
<comment type="caution">
    <text evidence="6">The sequence shown here is derived from an EMBL/GenBank/DDBJ whole genome shotgun (WGS) entry which is preliminary data.</text>
</comment>
<keyword evidence="2" id="KW-0597">Phosphoprotein</keyword>
<dbReference type="EMBL" id="JAEVHL010000206">
    <property type="protein sequence ID" value="MBM0278821.1"/>
    <property type="molecule type" value="Genomic_DNA"/>
</dbReference>
<dbReference type="Proteomes" id="UP000622245">
    <property type="component" value="Unassembled WGS sequence"/>
</dbReference>
<reference evidence="6 7" key="1">
    <citation type="submission" date="2021-01" db="EMBL/GenBank/DDBJ databases">
        <title>Draft genome sequence of Micromonospora sp. strain STR1s_6.</title>
        <authorList>
            <person name="Karlyshev A."/>
            <person name="Jawad R."/>
        </authorList>
    </citation>
    <scope>NUCLEOTIDE SEQUENCE [LARGE SCALE GENOMIC DNA]</scope>
    <source>
        <strain evidence="6 7">STR1S-6</strain>
    </source>
</reference>
<dbReference type="Pfam" id="PF00109">
    <property type="entry name" value="ketoacyl-synt"/>
    <property type="match status" value="1"/>
</dbReference>
<keyword evidence="1" id="KW-0596">Phosphopantetheine</keyword>
<evidence type="ECO:0000313" key="6">
    <source>
        <dbReference type="EMBL" id="MBM0278821.1"/>
    </source>
</evidence>
<dbReference type="Gene3D" id="3.30.70.3290">
    <property type="match status" value="1"/>
</dbReference>
<dbReference type="InterPro" id="IPR016039">
    <property type="entry name" value="Thiolase-like"/>
</dbReference>
<name>A0ABS1YNZ7_9ACTN</name>
<dbReference type="InterPro" id="IPR018201">
    <property type="entry name" value="Ketoacyl_synth_AS"/>
</dbReference>
<gene>
    <name evidence="6" type="ORF">JM949_27755</name>
</gene>
<dbReference type="PROSITE" id="PS52004">
    <property type="entry name" value="KS3_2"/>
    <property type="match status" value="1"/>
</dbReference>
<dbReference type="InterPro" id="IPR020841">
    <property type="entry name" value="PKS_Beta-ketoAc_synthase_dom"/>
</dbReference>
<dbReference type="SMART" id="SM00825">
    <property type="entry name" value="PKS_KS"/>
    <property type="match status" value="1"/>
</dbReference>
<organism evidence="6 7">
    <name type="scientific">Micromonospora tarensis</name>
    <dbReference type="NCBI Taxonomy" id="2806100"/>
    <lineage>
        <taxon>Bacteria</taxon>
        <taxon>Bacillati</taxon>
        <taxon>Actinomycetota</taxon>
        <taxon>Actinomycetes</taxon>
        <taxon>Micromonosporales</taxon>
        <taxon>Micromonosporaceae</taxon>
        <taxon>Micromonospora</taxon>
    </lineage>
</organism>
<dbReference type="Gene3D" id="3.40.47.10">
    <property type="match status" value="1"/>
</dbReference>
<evidence type="ECO:0000313" key="7">
    <source>
        <dbReference type="Proteomes" id="UP000622245"/>
    </source>
</evidence>
<dbReference type="InterPro" id="IPR014031">
    <property type="entry name" value="Ketoacyl_synth_C"/>
</dbReference>
<proteinExistence type="predicted"/>
<evidence type="ECO:0000256" key="3">
    <source>
        <dbReference type="ARBA" id="ARBA00022679"/>
    </source>
</evidence>
<feature type="non-terminal residue" evidence="6">
    <location>
        <position position="560"/>
    </location>
</feature>
<dbReference type="InterPro" id="IPR050091">
    <property type="entry name" value="PKS_NRPS_Biosynth_Enz"/>
</dbReference>
<dbReference type="PANTHER" id="PTHR43775:SF37">
    <property type="entry name" value="SI:DKEY-61P9.11"/>
    <property type="match status" value="1"/>
</dbReference>
<feature type="region of interest" description="Disordered" evidence="4">
    <location>
        <begin position="540"/>
        <end position="560"/>
    </location>
</feature>
<keyword evidence="7" id="KW-1185">Reference proteome</keyword>
<sequence>MSHELLLRRSLHAIRELRRELDRRGSADDQAGGPIAVTGMGCRFPGGADSPAAFWRLLADGRDAVVPVPTGRWAGSHVDPDPDAPGATYTDRGGFLREDILEFDAELFGVPAGEAAEMDPQQRLLLEVSWAALESAGIVPGGPGGERTGVFVGISGSEYAMLPRPAAGIGPYTATGATVSIAAGRIAHALSLRGPALAVDTACSSSLVAVHLAVQSLRRGECDSALAGGVNALMSPGNFIVLSKMRALARDGRCKTFDAAADGYVRGEGCGMVVLRRLADARRDGDPVLAVIHGSAVNQDGRSSGLTVPNGSAQQAVVRQAVRQAGVAPGEVGYLEAHGTGTPLGDPIEMHALTEALGAGRTPDKPLWIGAVKPAIGHLEAAAGIAGLIKTVLVLQHGEIPPNLHFSRLNPRLAPERIPARFPTALTPWDTTGDRRVAGVSSFGFSGTNAHVVLAEAPPAAASERRAGPHTAVVSARTPELLRRHAADLAGYLASHPGLDLADVCHTLATRRTVFGHRATAVVTSHHDLVAWLRAVADGAPGQADGDPPRDTVAAPYPSR</sequence>
<evidence type="ECO:0000256" key="2">
    <source>
        <dbReference type="ARBA" id="ARBA00022553"/>
    </source>
</evidence>
<evidence type="ECO:0000256" key="1">
    <source>
        <dbReference type="ARBA" id="ARBA00022450"/>
    </source>
</evidence>
<evidence type="ECO:0000259" key="5">
    <source>
        <dbReference type="PROSITE" id="PS52004"/>
    </source>
</evidence>
<dbReference type="PROSITE" id="PS00606">
    <property type="entry name" value="KS3_1"/>
    <property type="match status" value="1"/>
</dbReference>
<dbReference type="Pfam" id="PF02801">
    <property type="entry name" value="Ketoacyl-synt_C"/>
    <property type="match status" value="1"/>
</dbReference>
<accession>A0ABS1YNZ7</accession>
<dbReference type="InterPro" id="IPR014030">
    <property type="entry name" value="Ketoacyl_synth_N"/>
</dbReference>
<dbReference type="RefSeq" id="WP_238434001.1">
    <property type="nucleotide sequence ID" value="NZ_JAEVHL010000206.1"/>
</dbReference>
<feature type="domain" description="Ketosynthase family 3 (KS3)" evidence="5">
    <location>
        <begin position="32"/>
        <end position="456"/>
    </location>
</feature>
<dbReference type="CDD" id="cd00833">
    <property type="entry name" value="PKS"/>
    <property type="match status" value="1"/>
</dbReference>
<dbReference type="Pfam" id="PF22621">
    <property type="entry name" value="CurL-like_PKS_C"/>
    <property type="match status" value="1"/>
</dbReference>